<dbReference type="PANTHER" id="PTHR11739">
    <property type="entry name" value="CITRATE SYNTHASE"/>
    <property type="match status" value="1"/>
</dbReference>
<comment type="similarity">
    <text evidence="2">Belongs to the citrate synthase family.</text>
</comment>
<accession>A0ABX0JL48</accession>
<evidence type="ECO:0000313" key="6">
    <source>
        <dbReference type="Proteomes" id="UP000635278"/>
    </source>
</evidence>
<dbReference type="InterPro" id="IPR002020">
    <property type="entry name" value="Citrate_synthase"/>
</dbReference>
<evidence type="ECO:0000256" key="1">
    <source>
        <dbReference type="ARBA" id="ARBA00004751"/>
    </source>
</evidence>
<dbReference type="Proteomes" id="UP000635278">
    <property type="component" value="Unassembled WGS sequence"/>
</dbReference>
<evidence type="ECO:0000256" key="3">
    <source>
        <dbReference type="ARBA" id="ARBA00012972"/>
    </source>
</evidence>
<protein>
    <recommendedName>
        <fullName evidence="3">citrate synthase (unknown stereospecificity)</fullName>
        <ecNumber evidence="3">2.3.3.16</ecNumber>
    </recommendedName>
</protein>
<gene>
    <name evidence="5" type="ORF">GOB93_05800</name>
</gene>
<dbReference type="InterPro" id="IPR036969">
    <property type="entry name" value="Citrate_synthase_sf"/>
</dbReference>
<reference evidence="5 6" key="1">
    <citation type="journal article" date="2020" name="Int. J. Syst. Evol. Microbiol.">
        <title>Novel acetic acid bacteria from cider fermentations: Acetobacter conturbans sp. nov. and Acetobacter fallax sp. nov.</title>
        <authorList>
            <person name="Sombolestani A.S."/>
            <person name="Cleenwerck I."/>
            <person name="Cnockaert M."/>
            <person name="Borremans W."/>
            <person name="Wieme A.D."/>
            <person name="De Vuyst L."/>
            <person name="Vandamme P."/>
        </authorList>
    </citation>
    <scope>NUCLEOTIDE SEQUENCE [LARGE SCALE GENOMIC DNA]</scope>
    <source>
        <strain evidence="5 6">LMG 30640</strain>
    </source>
</reference>
<dbReference type="CDD" id="cd06102">
    <property type="entry name" value="citrate_synt_like_2"/>
    <property type="match status" value="1"/>
</dbReference>
<dbReference type="Pfam" id="PF00285">
    <property type="entry name" value="Citrate_synt"/>
    <property type="match status" value="1"/>
</dbReference>
<evidence type="ECO:0000256" key="4">
    <source>
        <dbReference type="ARBA" id="ARBA00022679"/>
    </source>
</evidence>
<dbReference type="SUPFAM" id="SSF46955">
    <property type="entry name" value="Putative DNA-binding domain"/>
    <property type="match status" value="1"/>
</dbReference>
<dbReference type="Gene3D" id="1.10.230.10">
    <property type="entry name" value="Cytochrome P450-Terp, domain 2"/>
    <property type="match status" value="1"/>
</dbReference>
<dbReference type="EC" id="2.3.3.16" evidence="3"/>
<dbReference type="EMBL" id="WOTB01000005">
    <property type="protein sequence ID" value="NHN84158.1"/>
    <property type="molecule type" value="Genomic_DNA"/>
</dbReference>
<dbReference type="PANTHER" id="PTHR11739:SF4">
    <property type="entry name" value="CITRATE SYNTHASE, PEROXISOMAL"/>
    <property type="match status" value="1"/>
</dbReference>
<dbReference type="PRINTS" id="PR00143">
    <property type="entry name" value="CITRTSNTHASE"/>
</dbReference>
<dbReference type="InterPro" id="IPR016143">
    <property type="entry name" value="Citrate_synth-like_sm_a-sub"/>
</dbReference>
<dbReference type="RefSeq" id="WP_173582536.1">
    <property type="nucleotide sequence ID" value="NZ_WOTB01000005.1"/>
</dbReference>
<dbReference type="Gene3D" id="1.10.580.10">
    <property type="entry name" value="Citrate Synthase, domain 1"/>
    <property type="match status" value="2"/>
</dbReference>
<evidence type="ECO:0000313" key="5">
    <source>
        <dbReference type="EMBL" id="NHN84158.1"/>
    </source>
</evidence>
<comment type="caution">
    <text evidence="5">The sequence shown here is derived from an EMBL/GenBank/DDBJ whole genome shotgun (WGS) entry which is preliminary data.</text>
</comment>
<comment type="pathway">
    <text evidence="1">Carbohydrate metabolism; tricarboxylic acid cycle; isocitrate from oxaloacetate: step 1/2.</text>
</comment>
<name>A0ABX0JL48_9PROT</name>
<keyword evidence="6" id="KW-1185">Reference proteome</keyword>
<dbReference type="InterPro" id="IPR009061">
    <property type="entry name" value="DNA-bd_dom_put_sf"/>
</dbReference>
<proteinExistence type="inferred from homology"/>
<sequence length="397" mass="42820">MSQENPHGFVDAASASASLSVSRSTLYAYVSRGLIRSVPQPGNSRARLYVQADVDRLVWRKNHARRPSAAVATALDWGLPILETHISQIEKGRLTYRGRDITALAGHASLEDVAVLLWDAHAAPFDKAHFDPALVPGWAGTARIKANAPPVDRALALLALMDPSASSARRPENERLAAAVCLVRALACAMASAKLDVTKNLHDALAETWQRPDAREVIRRILVCCADHELNAASFAVRVVASMDADLTSALLAGLGAFRGLEHVTAFKDVRVLLEEAAATDDLEDFVRQRTGKNGALPGFFHRLYPEGDPRAAAIMAHVPVPPATAKLIDSVARLTGLRPNVELALVITETGYGLGQEVAETLFTISRSIGWIAHAIEQQKSGIRIRPRACSRATEL</sequence>
<evidence type="ECO:0000256" key="2">
    <source>
        <dbReference type="ARBA" id="ARBA00010566"/>
    </source>
</evidence>
<dbReference type="SUPFAM" id="SSF48256">
    <property type="entry name" value="Citrate synthase"/>
    <property type="match status" value="1"/>
</dbReference>
<keyword evidence="4" id="KW-0808">Transferase</keyword>
<dbReference type="InterPro" id="IPR016142">
    <property type="entry name" value="Citrate_synth-like_lrg_a-sub"/>
</dbReference>
<organism evidence="5 6">
    <name type="scientific">Acetobacter musti</name>
    <dbReference type="NCBI Taxonomy" id="864732"/>
    <lineage>
        <taxon>Bacteria</taxon>
        <taxon>Pseudomonadati</taxon>
        <taxon>Pseudomonadota</taxon>
        <taxon>Alphaproteobacteria</taxon>
        <taxon>Acetobacterales</taxon>
        <taxon>Acetobacteraceae</taxon>
        <taxon>Acetobacter</taxon>
    </lineage>
</organism>